<dbReference type="RefSeq" id="YP_009146559.1">
    <property type="nucleotide sequence ID" value="NC_027331.1"/>
</dbReference>
<dbReference type="EMBL" id="KM236240">
    <property type="protein sequence ID" value="AIX12097.1"/>
    <property type="molecule type" value="Genomic_DNA"/>
</dbReference>
<keyword evidence="2" id="KW-1185">Reference proteome</keyword>
<evidence type="ECO:0008006" key="3">
    <source>
        <dbReference type="Google" id="ProtNLM"/>
    </source>
</evidence>
<dbReference type="KEGG" id="vg:24721725"/>
<reference evidence="1 2" key="1">
    <citation type="journal article" date="2015" name="Genome Announc.">
        <title>Complete Genome Sequence of Citrobacter freundii Myophage Moon.</title>
        <authorList>
            <person name="Edwards G.B."/>
            <person name="Luna A.J."/>
            <person name="Hernandez A.C."/>
            <person name="Kuty Everett G.F."/>
        </authorList>
    </citation>
    <scope>NUCLEOTIDE SEQUENCE [LARGE SCALE GENOMIC DNA]</scope>
</reference>
<accession>A0A0A0YQU3</accession>
<evidence type="ECO:0000313" key="2">
    <source>
        <dbReference type="Proteomes" id="UP000030323"/>
    </source>
</evidence>
<name>A0A0A0YQU3_9CAUD</name>
<dbReference type="GeneID" id="24721725"/>
<dbReference type="Proteomes" id="UP000030323">
    <property type="component" value="Segment"/>
</dbReference>
<organism evidence="1 2">
    <name type="scientific">Citrobacter phage Moon</name>
    <dbReference type="NCBI Taxonomy" id="1540095"/>
    <lineage>
        <taxon>Viruses</taxon>
        <taxon>Duplodnaviria</taxon>
        <taxon>Heunggongvirae</taxon>
        <taxon>Uroviricota</taxon>
        <taxon>Caudoviricetes</taxon>
        <taxon>Pantevenvirales</taxon>
        <taxon>Straboviridae</taxon>
        <taxon>Tevenvirinae</taxon>
        <taxon>Moonvirus</taxon>
        <taxon>Moonvirus moon</taxon>
    </lineage>
</organism>
<protein>
    <recommendedName>
        <fullName evidence="3">Phage protein</fullName>
    </recommendedName>
</protein>
<proteinExistence type="predicted"/>
<gene>
    <name evidence="1" type="ORF">CPT_Moon126</name>
</gene>
<sequence length="69" mass="8133">MKIESLEDFQRIIADACVAYNKYLLDDQLACIEEVELKYAQQRLEQIREFYPVMVDICSKVGKLTPFKE</sequence>
<evidence type="ECO:0000313" key="1">
    <source>
        <dbReference type="EMBL" id="AIX12097.1"/>
    </source>
</evidence>